<name>A0A6G1S2S6_9GRUI</name>
<dbReference type="EMBL" id="ICPP01012587">
    <property type="protein sequence ID" value="LAC45231.1"/>
    <property type="molecule type" value="Transcribed_RNA"/>
</dbReference>
<evidence type="ECO:0000256" key="1">
    <source>
        <dbReference type="SAM" id="MobiDB-lite"/>
    </source>
</evidence>
<accession>A0A6G1S2S6</accession>
<protein>
    <submittedName>
        <fullName evidence="2">Microtubule associated scaffold protein 1</fullName>
    </submittedName>
</protein>
<reference evidence="2" key="2">
    <citation type="submission" date="2020-03" db="EMBL/GenBank/DDBJ databases">
        <authorList>
            <consortium name="Environmental Genome Science Research Promotion Project"/>
            <person name="Nakajima N."/>
            <person name="Onuma M."/>
            <person name="Endoh D."/>
        </authorList>
    </citation>
    <scope>NUCLEOTIDE SEQUENCE</scope>
</reference>
<feature type="region of interest" description="Disordered" evidence="1">
    <location>
        <begin position="85"/>
        <end position="106"/>
    </location>
</feature>
<sequence length="106" mass="11980">MCCQLMKWMGRGTISKPEVINLLLHTCFGSVDDKCSCAVIDSESLCMCVYWLAFRAAAFQKEFSCLNTVVKNMQKSSVAELKSAHESERKSLEDSFKEKQELLEVS</sequence>
<evidence type="ECO:0000313" key="2">
    <source>
        <dbReference type="EMBL" id="LAC45231.1"/>
    </source>
</evidence>
<proteinExistence type="predicted"/>
<dbReference type="AlphaFoldDB" id="A0A6G1S2S6"/>
<organism evidence="2">
    <name type="scientific">Hypotaenidia okinawae</name>
    <dbReference type="NCBI Taxonomy" id="2861861"/>
    <lineage>
        <taxon>Eukaryota</taxon>
        <taxon>Metazoa</taxon>
        <taxon>Chordata</taxon>
        <taxon>Craniata</taxon>
        <taxon>Vertebrata</taxon>
        <taxon>Euteleostomi</taxon>
        <taxon>Archelosauria</taxon>
        <taxon>Archosauria</taxon>
        <taxon>Dinosauria</taxon>
        <taxon>Saurischia</taxon>
        <taxon>Theropoda</taxon>
        <taxon>Coelurosauria</taxon>
        <taxon>Aves</taxon>
        <taxon>Neognathae</taxon>
        <taxon>Neoaves</taxon>
        <taxon>Gruiformes</taxon>
        <taxon>Rallidae</taxon>
        <taxon>Hypotaenidia</taxon>
    </lineage>
</organism>
<reference evidence="2" key="1">
    <citation type="submission" date="2020-03" db="EMBL/GenBank/DDBJ databases">
        <title>Okinawa Rail whole genome shotgun sequence.</title>
        <authorList>
            <person name="Nakajima N."/>
            <person name="Onuma M."/>
            <person name="Endoh D."/>
        </authorList>
    </citation>
    <scope>NUCLEOTIDE SEQUENCE</scope>
</reference>